<dbReference type="Proteomes" id="UP000280405">
    <property type="component" value="Unassembled WGS sequence"/>
</dbReference>
<protein>
    <submittedName>
        <fullName evidence="1">Uncharacterized protein</fullName>
    </submittedName>
</protein>
<evidence type="ECO:0000313" key="1">
    <source>
        <dbReference type="EMBL" id="RKG39542.1"/>
    </source>
</evidence>
<accession>A0A3A8EXH3</accession>
<dbReference type="RefSeq" id="WP_120383218.1">
    <property type="nucleotide sequence ID" value="NZ_RAXT01000005.1"/>
</dbReference>
<comment type="caution">
    <text evidence="1">The sequence shown here is derived from an EMBL/GenBank/DDBJ whole genome shotgun (WGS) entry which is preliminary data.</text>
</comment>
<dbReference type="AlphaFoldDB" id="A0A3A8EXH3"/>
<name>A0A3A8EXH3_9GAMM</name>
<reference evidence="1 2" key="1">
    <citation type="submission" date="2018-09" db="EMBL/GenBank/DDBJ databases">
        <title>The draft genome of Acinetobacter spp. strains.</title>
        <authorList>
            <person name="Qin J."/>
            <person name="Feng Y."/>
            <person name="Zong Z."/>
        </authorList>
    </citation>
    <scope>NUCLEOTIDE SEQUENCE [LARGE SCALE GENOMIC DNA]</scope>
    <source>
        <strain evidence="1 2">WCHAc060115</strain>
    </source>
</reference>
<organism evidence="1 2">
    <name type="scientific">Acinetobacter rongchengensis</name>
    <dbReference type="NCBI Taxonomy" id="2419601"/>
    <lineage>
        <taxon>Bacteria</taxon>
        <taxon>Pseudomonadati</taxon>
        <taxon>Pseudomonadota</taxon>
        <taxon>Gammaproteobacteria</taxon>
        <taxon>Moraxellales</taxon>
        <taxon>Moraxellaceae</taxon>
        <taxon>Acinetobacter</taxon>
    </lineage>
</organism>
<evidence type="ECO:0000313" key="2">
    <source>
        <dbReference type="Proteomes" id="UP000280405"/>
    </source>
</evidence>
<proteinExistence type="predicted"/>
<keyword evidence="2" id="KW-1185">Reference proteome</keyword>
<sequence length="146" mass="17054">MVSIFFIRKVAFLLLVSISLIGCIKILDINSNSKEELENNEEVSYILDFVEEQRSKLPIQVDYYTVWVDIDFVDNKLIYIYKISSSSLGGQQKEAMKNYYYSSPKKDEICKSIKGLLNSEITYEYKYVNMKGEELVVIPFDEKMCH</sequence>
<gene>
    <name evidence="1" type="ORF">D7V20_04960</name>
</gene>
<dbReference type="EMBL" id="RAXT01000005">
    <property type="protein sequence ID" value="RKG39542.1"/>
    <property type="molecule type" value="Genomic_DNA"/>
</dbReference>